<evidence type="ECO:0000313" key="3">
    <source>
        <dbReference type="Proteomes" id="UP000522163"/>
    </source>
</evidence>
<gene>
    <name evidence="2" type="ORF">HNQ46_001649</name>
</gene>
<dbReference type="Pfam" id="PF17225">
    <property type="entry name" value="DUF5301"/>
    <property type="match status" value="1"/>
</dbReference>
<dbReference type="Proteomes" id="UP000522163">
    <property type="component" value="Unassembled WGS sequence"/>
</dbReference>
<dbReference type="AlphaFoldDB" id="A0A7W9W362"/>
<organism evidence="2 3">
    <name type="scientific">Oribacterium sinus</name>
    <dbReference type="NCBI Taxonomy" id="237576"/>
    <lineage>
        <taxon>Bacteria</taxon>
        <taxon>Bacillati</taxon>
        <taxon>Bacillota</taxon>
        <taxon>Clostridia</taxon>
        <taxon>Lachnospirales</taxon>
        <taxon>Lachnospiraceae</taxon>
        <taxon>Oribacterium</taxon>
    </lineage>
</organism>
<dbReference type="GeneID" id="85015185"/>
<reference evidence="2 3" key="1">
    <citation type="submission" date="2020-08" db="EMBL/GenBank/DDBJ databases">
        <title>Genomic Encyclopedia of Type Strains, Phase IV (KMG-IV): sequencing the most valuable type-strain genomes for metagenomic binning, comparative biology and taxonomic classification.</title>
        <authorList>
            <person name="Goeker M."/>
        </authorList>
    </citation>
    <scope>NUCLEOTIDE SEQUENCE [LARGE SCALE GENOMIC DNA]</scope>
    <source>
        <strain evidence="2 3">DSM 17245</strain>
    </source>
</reference>
<dbReference type="PROSITE" id="PS51257">
    <property type="entry name" value="PROKAR_LIPOPROTEIN"/>
    <property type="match status" value="1"/>
</dbReference>
<dbReference type="EMBL" id="JACHHH010000008">
    <property type="protein sequence ID" value="MBB6041659.1"/>
    <property type="molecule type" value="Genomic_DNA"/>
</dbReference>
<accession>A0A7W9W362</accession>
<keyword evidence="2" id="KW-0449">Lipoprotein</keyword>
<dbReference type="InterPro" id="IPR033782">
    <property type="entry name" value="DUF5301"/>
</dbReference>
<dbReference type="RefSeq" id="WP_183684251.1">
    <property type="nucleotide sequence ID" value="NZ_JACHHH010000008.1"/>
</dbReference>
<feature type="domain" description="DUF5301" evidence="1">
    <location>
        <begin position="23"/>
        <end position="122"/>
    </location>
</feature>
<name>A0A7W9W362_9FIRM</name>
<evidence type="ECO:0000313" key="2">
    <source>
        <dbReference type="EMBL" id="MBB6041659.1"/>
    </source>
</evidence>
<dbReference type="Gene3D" id="2.60.40.4250">
    <property type="match status" value="1"/>
</dbReference>
<sequence>MKKYMGIALAVIFIFVLTACGAKKEISLPEAKDITEIEITENPSGNTVKITEQDEIAKIVNDIKENTKDTGGKSYNEQPANIKKFLAVSFYYNNTERNWEVVYLYENRNKTYAEQPYSGIWKIKKEVFKEISGKLKQ</sequence>
<evidence type="ECO:0000259" key="1">
    <source>
        <dbReference type="Pfam" id="PF17225"/>
    </source>
</evidence>
<protein>
    <submittedName>
        <fullName evidence="2">Uncharacterized lipoprotein YehR (DUF1307 family)</fullName>
    </submittedName>
</protein>
<comment type="caution">
    <text evidence="2">The sequence shown here is derived from an EMBL/GenBank/DDBJ whole genome shotgun (WGS) entry which is preliminary data.</text>
</comment>
<proteinExistence type="predicted"/>